<dbReference type="Gramene" id="PHT65830">
    <property type="protein sequence ID" value="PHT65830"/>
    <property type="gene ID" value="T459_30255"/>
</dbReference>
<dbReference type="EMBL" id="AYRZ02000012">
    <property type="protein sequence ID" value="PHT65830.1"/>
    <property type="molecule type" value="Genomic_DNA"/>
</dbReference>
<protein>
    <recommendedName>
        <fullName evidence="3">RNase H type-1 domain-containing protein</fullName>
    </recommendedName>
</protein>
<evidence type="ECO:0008006" key="3">
    <source>
        <dbReference type="Google" id="ProtNLM"/>
    </source>
</evidence>
<name>A0A2G2Y7W7_CAPAN</name>
<accession>A0A2G2Y7W7</accession>
<dbReference type="PANTHER" id="PTHR47723">
    <property type="entry name" value="OS05G0353850 PROTEIN"/>
    <property type="match status" value="1"/>
</dbReference>
<proteinExistence type="predicted"/>
<dbReference type="PANTHER" id="PTHR47723:SF24">
    <property type="entry name" value="RNASE H TYPE-1 DOMAIN-CONTAINING PROTEIN"/>
    <property type="match status" value="1"/>
</dbReference>
<dbReference type="InterPro" id="IPR044730">
    <property type="entry name" value="RNase_H-like_dom_plant"/>
</dbReference>
<dbReference type="Gene3D" id="3.30.420.10">
    <property type="entry name" value="Ribonuclease H-like superfamily/Ribonuclease H"/>
    <property type="match status" value="1"/>
</dbReference>
<dbReference type="CDD" id="cd06222">
    <property type="entry name" value="RNase_H_like"/>
    <property type="match status" value="1"/>
</dbReference>
<sequence>MLHYHSVKWNFPPTEWFKCNIDGASRGNPGEIFYGFCIKDSEGDLIYAEDKPKGVATNMGTETMAMLKVLRIGKSRKSSNILIEIDSLSLRNMIMREWKITWLNIGYAVETLSKFTGSPGVEHWNALIRVLRALWGITDIASSLSSKSVPNLSKRRETKILRPFYERSDFRDIILDDNVEKSRGLLSTLELSTPIEINSKANCLFQGIDIIEGIECGAHGPGIPSVRFTMAF</sequence>
<dbReference type="InterPro" id="IPR012337">
    <property type="entry name" value="RNaseH-like_sf"/>
</dbReference>
<dbReference type="InterPro" id="IPR053151">
    <property type="entry name" value="RNase_H-like"/>
</dbReference>
<evidence type="ECO:0000313" key="2">
    <source>
        <dbReference type="Proteomes" id="UP000222542"/>
    </source>
</evidence>
<evidence type="ECO:0000313" key="1">
    <source>
        <dbReference type="EMBL" id="PHT65830.1"/>
    </source>
</evidence>
<dbReference type="SUPFAM" id="SSF53098">
    <property type="entry name" value="Ribonuclease H-like"/>
    <property type="match status" value="1"/>
</dbReference>
<reference evidence="1 2" key="2">
    <citation type="journal article" date="2017" name="Genome Biol.">
        <title>New reference genome sequences of hot pepper reveal the massive evolution of plant disease-resistance genes by retroduplication.</title>
        <authorList>
            <person name="Kim S."/>
            <person name="Park J."/>
            <person name="Yeom S.I."/>
            <person name="Kim Y.M."/>
            <person name="Seo E."/>
            <person name="Kim K.T."/>
            <person name="Kim M.S."/>
            <person name="Lee J.M."/>
            <person name="Cheong K."/>
            <person name="Shin H.S."/>
            <person name="Kim S.B."/>
            <person name="Han K."/>
            <person name="Lee J."/>
            <person name="Park M."/>
            <person name="Lee H.A."/>
            <person name="Lee H.Y."/>
            <person name="Lee Y."/>
            <person name="Oh S."/>
            <person name="Lee J.H."/>
            <person name="Choi E."/>
            <person name="Choi E."/>
            <person name="Lee S.E."/>
            <person name="Jeon J."/>
            <person name="Kim H."/>
            <person name="Choi G."/>
            <person name="Song H."/>
            <person name="Lee J."/>
            <person name="Lee S.C."/>
            <person name="Kwon J.K."/>
            <person name="Lee H.Y."/>
            <person name="Koo N."/>
            <person name="Hong Y."/>
            <person name="Kim R.W."/>
            <person name="Kang W.H."/>
            <person name="Huh J.H."/>
            <person name="Kang B.C."/>
            <person name="Yang T.J."/>
            <person name="Lee Y.H."/>
            <person name="Bennetzen J.L."/>
            <person name="Choi D."/>
        </authorList>
    </citation>
    <scope>NUCLEOTIDE SEQUENCE [LARGE SCALE GENOMIC DNA]</scope>
    <source>
        <strain evidence="2">cv. CM334</strain>
    </source>
</reference>
<dbReference type="InterPro" id="IPR036397">
    <property type="entry name" value="RNaseH_sf"/>
</dbReference>
<dbReference type="GO" id="GO:0003676">
    <property type="term" value="F:nucleic acid binding"/>
    <property type="evidence" value="ECO:0007669"/>
    <property type="project" value="InterPro"/>
</dbReference>
<keyword evidence="2" id="KW-1185">Reference proteome</keyword>
<reference evidence="1 2" key="1">
    <citation type="journal article" date="2014" name="Nat. Genet.">
        <title>Genome sequence of the hot pepper provides insights into the evolution of pungency in Capsicum species.</title>
        <authorList>
            <person name="Kim S."/>
            <person name="Park M."/>
            <person name="Yeom S.I."/>
            <person name="Kim Y.M."/>
            <person name="Lee J.M."/>
            <person name="Lee H.A."/>
            <person name="Seo E."/>
            <person name="Choi J."/>
            <person name="Cheong K."/>
            <person name="Kim K.T."/>
            <person name="Jung K."/>
            <person name="Lee G.W."/>
            <person name="Oh S.K."/>
            <person name="Bae C."/>
            <person name="Kim S.B."/>
            <person name="Lee H.Y."/>
            <person name="Kim S.Y."/>
            <person name="Kim M.S."/>
            <person name="Kang B.C."/>
            <person name="Jo Y.D."/>
            <person name="Yang H.B."/>
            <person name="Jeong H.J."/>
            <person name="Kang W.H."/>
            <person name="Kwon J.K."/>
            <person name="Shin C."/>
            <person name="Lim J.Y."/>
            <person name="Park J.H."/>
            <person name="Huh J.H."/>
            <person name="Kim J.S."/>
            <person name="Kim B.D."/>
            <person name="Cohen O."/>
            <person name="Paran I."/>
            <person name="Suh M.C."/>
            <person name="Lee S.B."/>
            <person name="Kim Y.K."/>
            <person name="Shin Y."/>
            <person name="Noh S.J."/>
            <person name="Park J."/>
            <person name="Seo Y.S."/>
            <person name="Kwon S.Y."/>
            <person name="Kim H.A."/>
            <person name="Park J.M."/>
            <person name="Kim H.J."/>
            <person name="Choi S.B."/>
            <person name="Bosland P.W."/>
            <person name="Reeves G."/>
            <person name="Jo S.H."/>
            <person name="Lee B.W."/>
            <person name="Cho H.T."/>
            <person name="Choi H.S."/>
            <person name="Lee M.S."/>
            <person name="Yu Y."/>
            <person name="Do Choi Y."/>
            <person name="Park B.S."/>
            <person name="van Deynze A."/>
            <person name="Ashrafi H."/>
            <person name="Hill T."/>
            <person name="Kim W.T."/>
            <person name="Pai H.S."/>
            <person name="Ahn H.K."/>
            <person name="Yeam I."/>
            <person name="Giovannoni J.J."/>
            <person name="Rose J.K."/>
            <person name="Sorensen I."/>
            <person name="Lee S.J."/>
            <person name="Kim R.W."/>
            <person name="Choi I.Y."/>
            <person name="Choi B.S."/>
            <person name="Lim J.S."/>
            <person name="Lee Y.H."/>
            <person name="Choi D."/>
        </authorList>
    </citation>
    <scope>NUCLEOTIDE SEQUENCE [LARGE SCALE GENOMIC DNA]</scope>
    <source>
        <strain evidence="2">cv. CM334</strain>
    </source>
</reference>
<comment type="caution">
    <text evidence="1">The sequence shown here is derived from an EMBL/GenBank/DDBJ whole genome shotgun (WGS) entry which is preliminary data.</text>
</comment>
<dbReference type="Proteomes" id="UP000222542">
    <property type="component" value="Unassembled WGS sequence"/>
</dbReference>
<organism evidence="1 2">
    <name type="scientific">Capsicum annuum</name>
    <name type="common">Capsicum pepper</name>
    <dbReference type="NCBI Taxonomy" id="4072"/>
    <lineage>
        <taxon>Eukaryota</taxon>
        <taxon>Viridiplantae</taxon>
        <taxon>Streptophyta</taxon>
        <taxon>Embryophyta</taxon>
        <taxon>Tracheophyta</taxon>
        <taxon>Spermatophyta</taxon>
        <taxon>Magnoliopsida</taxon>
        <taxon>eudicotyledons</taxon>
        <taxon>Gunneridae</taxon>
        <taxon>Pentapetalae</taxon>
        <taxon>asterids</taxon>
        <taxon>lamiids</taxon>
        <taxon>Solanales</taxon>
        <taxon>Solanaceae</taxon>
        <taxon>Solanoideae</taxon>
        <taxon>Capsiceae</taxon>
        <taxon>Capsicum</taxon>
    </lineage>
</organism>
<gene>
    <name evidence="1" type="ORF">T459_30255</name>
</gene>
<dbReference type="AlphaFoldDB" id="A0A2G2Y7W7"/>